<dbReference type="AlphaFoldDB" id="A0A4Q8QJD6"/>
<dbReference type="GO" id="GO:0004540">
    <property type="term" value="F:RNA nuclease activity"/>
    <property type="evidence" value="ECO:0007669"/>
    <property type="project" value="InterPro"/>
</dbReference>
<name>A0A4Q8QJD6_9FLAO</name>
<reference evidence="7 8" key="1">
    <citation type="submission" date="2019-02" db="EMBL/GenBank/DDBJ databases">
        <title>Draft genome sequence of Muricauda sp. 176CP4-71.</title>
        <authorList>
            <person name="Park J.-S."/>
        </authorList>
    </citation>
    <scope>NUCLEOTIDE SEQUENCE [LARGE SCALE GENOMIC DNA]</scope>
    <source>
        <strain evidence="7 8">176CP4-71</strain>
    </source>
</reference>
<organism evidence="7 8">
    <name type="scientific">Flagellimonas allohymeniacidonis</name>
    <dbReference type="NCBI Taxonomy" id="2517819"/>
    <lineage>
        <taxon>Bacteria</taxon>
        <taxon>Pseudomonadati</taxon>
        <taxon>Bacteroidota</taxon>
        <taxon>Flavobacteriia</taxon>
        <taxon>Flavobacteriales</taxon>
        <taxon>Flavobacteriaceae</taxon>
        <taxon>Flagellimonas</taxon>
    </lineage>
</organism>
<keyword evidence="4" id="KW-0547">Nucleotide-binding</keyword>
<dbReference type="OrthoDB" id="955324at2"/>
<evidence type="ECO:0000256" key="4">
    <source>
        <dbReference type="ARBA" id="ARBA00022741"/>
    </source>
</evidence>
<evidence type="ECO:0000313" key="7">
    <source>
        <dbReference type="EMBL" id="TAI48346.1"/>
    </source>
</evidence>
<dbReference type="InterPro" id="IPR008201">
    <property type="entry name" value="HepT-like"/>
</dbReference>
<dbReference type="Pfam" id="PF01934">
    <property type="entry name" value="HepT-like"/>
    <property type="match status" value="1"/>
</dbReference>
<accession>A0A4Q8QJD6</accession>
<keyword evidence="5" id="KW-0378">Hydrolase</keyword>
<gene>
    <name evidence="7" type="ORF">EW142_00620</name>
</gene>
<proteinExistence type="inferred from homology"/>
<protein>
    <submittedName>
        <fullName evidence="7">DUF86 domain-containing protein</fullName>
    </submittedName>
</protein>
<dbReference type="GO" id="GO:0110001">
    <property type="term" value="C:toxin-antitoxin complex"/>
    <property type="evidence" value="ECO:0007669"/>
    <property type="project" value="InterPro"/>
</dbReference>
<keyword evidence="2" id="KW-1277">Toxin-antitoxin system</keyword>
<dbReference type="EMBL" id="SGIU01000001">
    <property type="protein sequence ID" value="TAI48346.1"/>
    <property type="molecule type" value="Genomic_DNA"/>
</dbReference>
<dbReference type="Gene3D" id="1.20.120.580">
    <property type="entry name" value="bsu32300-like"/>
    <property type="match status" value="1"/>
</dbReference>
<dbReference type="GO" id="GO:0000166">
    <property type="term" value="F:nucleotide binding"/>
    <property type="evidence" value="ECO:0007669"/>
    <property type="project" value="UniProtKB-KW"/>
</dbReference>
<keyword evidence="8" id="KW-1185">Reference proteome</keyword>
<comment type="caution">
    <text evidence="7">The sequence shown here is derived from an EMBL/GenBank/DDBJ whole genome shotgun (WGS) entry which is preliminary data.</text>
</comment>
<evidence type="ECO:0000256" key="2">
    <source>
        <dbReference type="ARBA" id="ARBA00022649"/>
    </source>
</evidence>
<evidence type="ECO:0000256" key="1">
    <source>
        <dbReference type="ARBA" id="ARBA00022553"/>
    </source>
</evidence>
<keyword evidence="3" id="KW-0540">Nuclease</keyword>
<evidence type="ECO:0000256" key="5">
    <source>
        <dbReference type="ARBA" id="ARBA00022801"/>
    </source>
</evidence>
<dbReference type="Proteomes" id="UP000291981">
    <property type="component" value="Unassembled WGS sequence"/>
</dbReference>
<evidence type="ECO:0000256" key="6">
    <source>
        <dbReference type="ARBA" id="ARBA00024207"/>
    </source>
</evidence>
<comment type="similarity">
    <text evidence="6">Belongs to the HepT RNase toxin family.</text>
</comment>
<dbReference type="PANTHER" id="PTHR34139:SF1">
    <property type="entry name" value="RNASE MJ1380-RELATED"/>
    <property type="match status" value="1"/>
</dbReference>
<evidence type="ECO:0000256" key="3">
    <source>
        <dbReference type="ARBA" id="ARBA00022722"/>
    </source>
</evidence>
<dbReference type="InterPro" id="IPR037038">
    <property type="entry name" value="HepT-like_sf"/>
</dbReference>
<dbReference type="RefSeq" id="WP_130608193.1">
    <property type="nucleotide sequence ID" value="NZ_SGIU01000001.1"/>
</dbReference>
<dbReference type="InterPro" id="IPR051813">
    <property type="entry name" value="HepT_RNase_toxin"/>
</dbReference>
<keyword evidence="1" id="KW-0597">Phosphoprotein</keyword>
<evidence type="ECO:0000313" key="8">
    <source>
        <dbReference type="Proteomes" id="UP000291981"/>
    </source>
</evidence>
<dbReference type="GO" id="GO:0016787">
    <property type="term" value="F:hydrolase activity"/>
    <property type="evidence" value="ECO:0007669"/>
    <property type="project" value="UniProtKB-KW"/>
</dbReference>
<sequence>MSKRDNSLLLLDMLEGAEKILKYTSDLNYESFLDDEMVIDAVARNFEIIGEAANRIDPDFQSAHPQIEWQRITGFRNRIIHEYFGIDYEIMWTIIQENIGELIDELKELIN</sequence>
<dbReference type="PANTHER" id="PTHR34139">
    <property type="entry name" value="UPF0331 PROTEIN MJ0127"/>
    <property type="match status" value="1"/>
</dbReference>